<evidence type="ECO:0000256" key="8">
    <source>
        <dbReference type="SAM" id="MobiDB-lite"/>
    </source>
</evidence>
<evidence type="ECO:0000256" key="2">
    <source>
        <dbReference type="ARBA" id="ARBA00022598"/>
    </source>
</evidence>
<dbReference type="Gene3D" id="3.90.740.10">
    <property type="entry name" value="Valyl/Leucyl/Isoleucyl-tRNA synthetase, editing domain"/>
    <property type="match status" value="1"/>
</dbReference>
<evidence type="ECO:0000256" key="1">
    <source>
        <dbReference type="ARBA" id="ARBA00005594"/>
    </source>
</evidence>
<dbReference type="Proteomes" id="UP000325902">
    <property type="component" value="Unassembled WGS sequence"/>
</dbReference>
<keyword evidence="10" id="KW-1185">Reference proteome</keyword>
<dbReference type="GO" id="GO:0005524">
    <property type="term" value="F:ATP binding"/>
    <property type="evidence" value="ECO:0007669"/>
    <property type="project" value="UniProtKB-KW"/>
</dbReference>
<dbReference type="InterPro" id="IPR004493">
    <property type="entry name" value="Leu-tRNA-synth_Ia_arc/euk"/>
</dbReference>
<keyword evidence="5" id="KW-0648">Protein biosynthesis</keyword>
<sequence length="261" mass="30002">MFGEDFDRVSDMPEVGASAAQASRREDVTRFTAKKSKAAAKSVNIKYQFQTMQSLGIPTPLIHRFVDTKFWMQYLPPLCQQDLSDLSYRIDWRRSMVTTDANPYYDAFVRWQMNRLKKLHEIRFAKEKLFFRRSTLRSRLESWNGHQQPPFVVANKVPKDASVFFIPATLRPETTYGQTACFVGPHIVYGVFRASEHEYFVMTDQAARNMAFQGIFPLEVGFEDKVKATPIVTAVPSDSPDDLAMLCELAKKPGFYGVERQ</sequence>
<evidence type="ECO:0000256" key="4">
    <source>
        <dbReference type="ARBA" id="ARBA00022840"/>
    </source>
</evidence>
<evidence type="ECO:0000313" key="9">
    <source>
        <dbReference type="EMBL" id="KAB2572597.1"/>
    </source>
</evidence>
<evidence type="ECO:0000256" key="5">
    <source>
        <dbReference type="ARBA" id="ARBA00022917"/>
    </source>
</evidence>
<organism evidence="9 10">
    <name type="scientific">Lasiodiplodia theobromae</name>
    <dbReference type="NCBI Taxonomy" id="45133"/>
    <lineage>
        <taxon>Eukaryota</taxon>
        <taxon>Fungi</taxon>
        <taxon>Dikarya</taxon>
        <taxon>Ascomycota</taxon>
        <taxon>Pezizomycotina</taxon>
        <taxon>Dothideomycetes</taxon>
        <taxon>Dothideomycetes incertae sedis</taxon>
        <taxon>Botryosphaeriales</taxon>
        <taxon>Botryosphaeriaceae</taxon>
        <taxon>Lasiodiplodia</taxon>
    </lineage>
</organism>
<keyword evidence="3" id="KW-0547">Nucleotide-binding</keyword>
<dbReference type="InterPro" id="IPR014729">
    <property type="entry name" value="Rossmann-like_a/b/a_fold"/>
</dbReference>
<keyword evidence="4" id="KW-0067">ATP-binding</keyword>
<evidence type="ECO:0000256" key="3">
    <source>
        <dbReference type="ARBA" id="ARBA00022741"/>
    </source>
</evidence>
<name>A0A5N5D4V8_9PEZI</name>
<comment type="caution">
    <text evidence="9">The sequence shown here is derived from an EMBL/GenBank/DDBJ whole genome shotgun (WGS) entry which is preliminary data.</text>
</comment>
<keyword evidence="2 9" id="KW-0436">Ligase</keyword>
<dbReference type="Gene3D" id="3.40.50.620">
    <property type="entry name" value="HUPs"/>
    <property type="match status" value="1"/>
</dbReference>
<feature type="region of interest" description="Disordered" evidence="8">
    <location>
        <begin position="1"/>
        <end position="21"/>
    </location>
</feature>
<dbReference type="SUPFAM" id="SSF52374">
    <property type="entry name" value="Nucleotidylyl transferase"/>
    <property type="match status" value="1"/>
</dbReference>
<feature type="compositionally biased region" description="Basic and acidic residues" evidence="8">
    <location>
        <begin position="1"/>
        <end position="11"/>
    </location>
</feature>
<dbReference type="GO" id="GO:0002161">
    <property type="term" value="F:aminoacyl-tRNA deacylase activity"/>
    <property type="evidence" value="ECO:0007669"/>
    <property type="project" value="InterPro"/>
</dbReference>
<comment type="similarity">
    <text evidence="1">Belongs to the class-I aminoacyl-tRNA synthetase family.</text>
</comment>
<proteinExistence type="inferred from homology"/>
<accession>A0A5N5D4V8</accession>
<dbReference type="PANTHER" id="PTHR45794">
    <property type="entry name" value="LEUCYL-TRNA SYNTHETASE"/>
    <property type="match status" value="1"/>
</dbReference>
<keyword evidence="6" id="KW-0030">Aminoacyl-tRNA synthetase</keyword>
<dbReference type="InterPro" id="IPR009008">
    <property type="entry name" value="Val/Leu/Ile-tRNA-synth_edit"/>
</dbReference>
<dbReference type="GO" id="GO:0004823">
    <property type="term" value="F:leucine-tRNA ligase activity"/>
    <property type="evidence" value="ECO:0007669"/>
    <property type="project" value="UniProtKB-EC"/>
</dbReference>
<dbReference type="SUPFAM" id="SSF50677">
    <property type="entry name" value="ValRS/IleRS/LeuRS editing domain"/>
    <property type="match status" value="1"/>
</dbReference>
<evidence type="ECO:0000256" key="6">
    <source>
        <dbReference type="ARBA" id="ARBA00023146"/>
    </source>
</evidence>
<gene>
    <name evidence="9" type="primary">leu-6_2</name>
    <name evidence="9" type="ORF">DBV05_g8750</name>
</gene>
<evidence type="ECO:0000313" key="10">
    <source>
        <dbReference type="Proteomes" id="UP000325902"/>
    </source>
</evidence>
<dbReference type="OrthoDB" id="10249672at2759"/>
<dbReference type="GO" id="GO:0006429">
    <property type="term" value="P:leucyl-tRNA aminoacylation"/>
    <property type="evidence" value="ECO:0007669"/>
    <property type="project" value="InterPro"/>
</dbReference>
<reference evidence="9 10" key="1">
    <citation type="journal article" date="2019" name="Sci. Rep.">
        <title>A multi-omics analysis of the grapevine pathogen Lasiodiplodia theobromae reveals that temperature affects the expression of virulence- and pathogenicity-related genes.</title>
        <authorList>
            <person name="Felix C."/>
            <person name="Meneses R."/>
            <person name="Goncalves M.F.M."/>
            <person name="Tilleman L."/>
            <person name="Duarte A.S."/>
            <person name="Jorrin-Novo J.V."/>
            <person name="Van de Peer Y."/>
            <person name="Deforce D."/>
            <person name="Van Nieuwerburgh F."/>
            <person name="Esteves A.C."/>
            <person name="Alves A."/>
        </authorList>
    </citation>
    <scope>NUCLEOTIDE SEQUENCE [LARGE SCALE GENOMIC DNA]</scope>
    <source>
        <strain evidence="9 10">LA-SOL3</strain>
    </source>
</reference>
<dbReference type="PANTHER" id="PTHR45794:SF1">
    <property type="entry name" value="LEUCINE--TRNA LIGASE, CYTOPLASMIC"/>
    <property type="match status" value="1"/>
</dbReference>
<dbReference type="EMBL" id="VCHE01000075">
    <property type="protein sequence ID" value="KAB2572597.1"/>
    <property type="molecule type" value="Genomic_DNA"/>
</dbReference>
<evidence type="ECO:0000256" key="7">
    <source>
        <dbReference type="ARBA" id="ARBA00047469"/>
    </source>
</evidence>
<comment type="catalytic activity">
    <reaction evidence="7">
        <text>tRNA(Leu) + L-leucine + ATP = L-leucyl-tRNA(Leu) + AMP + diphosphate</text>
        <dbReference type="Rhea" id="RHEA:11688"/>
        <dbReference type="Rhea" id="RHEA-COMP:9613"/>
        <dbReference type="Rhea" id="RHEA-COMP:9622"/>
        <dbReference type="ChEBI" id="CHEBI:30616"/>
        <dbReference type="ChEBI" id="CHEBI:33019"/>
        <dbReference type="ChEBI" id="CHEBI:57427"/>
        <dbReference type="ChEBI" id="CHEBI:78442"/>
        <dbReference type="ChEBI" id="CHEBI:78494"/>
        <dbReference type="ChEBI" id="CHEBI:456215"/>
        <dbReference type="EC" id="6.1.1.4"/>
    </reaction>
</comment>
<dbReference type="AlphaFoldDB" id="A0A5N5D4V8"/>
<protein>
    <submittedName>
        <fullName evidence="9">Leucine--tRNA ligase</fullName>
    </submittedName>
</protein>